<dbReference type="EC" id="2.7.1.11" evidence="9"/>
<dbReference type="InterPro" id="IPR012829">
    <property type="entry name" value="Phosphofructokinase_III"/>
</dbReference>
<keyword evidence="6 9" id="KW-0418">Kinase</keyword>
<comment type="catalytic activity">
    <reaction evidence="9">
        <text>beta-D-fructose 6-phosphate + ATP = beta-D-fructose 1,6-bisphosphate + ADP + H(+)</text>
        <dbReference type="Rhea" id="RHEA:16109"/>
        <dbReference type="ChEBI" id="CHEBI:15378"/>
        <dbReference type="ChEBI" id="CHEBI:30616"/>
        <dbReference type="ChEBI" id="CHEBI:32966"/>
        <dbReference type="ChEBI" id="CHEBI:57634"/>
        <dbReference type="ChEBI" id="CHEBI:456216"/>
        <dbReference type="EC" id="2.7.1.11"/>
    </reaction>
</comment>
<dbReference type="InterPro" id="IPR022953">
    <property type="entry name" value="ATP_PFK"/>
</dbReference>
<dbReference type="Proteomes" id="UP001500359">
    <property type="component" value="Unassembled WGS sequence"/>
</dbReference>
<comment type="caution">
    <text evidence="9">Lacks conserved residue(s) required for the propagation of feature annotation.</text>
</comment>
<feature type="binding site" evidence="9">
    <location>
        <position position="106"/>
    </location>
    <ligand>
        <name>Mg(2+)</name>
        <dbReference type="ChEBI" id="CHEBI:18420"/>
        <note>catalytic</note>
    </ligand>
</feature>
<proteinExistence type="inferred from homology"/>
<evidence type="ECO:0000256" key="1">
    <source>
        <dbReference type="ARBA" id="ARBA00001946"/>
    </source>
</evidence>
<keyword evidence="9" id="KW-0547">Nucleotide-binding</keyword>
<dbReference type="PANTHER" id="PTHR13697:SF52">
    <property type="entry name" value="ATP-DEPENDENT 6-PHOSPHOFRUCTOKINASE 3"/>
    <property type="match status" value="1"/>
</dbReference>
<evidence type="ECO:0000259" key="10">
    <source>
        <dbReference type="Pfam" id="PF00365"/>
    </source>
</evidence>
<feature type="site" description="Important for substrate specificity; cannot use PPi as phosphoryl donor" evidence="9">
    <location>
        <position position="107"/>
    </location>
</feature>
<dbReference type="PRINTS" id="PR00476">
    <property type="entry name" value="PHFRCTKINASE"/>
</dbReference>
<keyword evidence="9" id="KW-0067">ATP-binding</keyword>
<comment type="cofactor">
    <cofactor evidence="1 9">
        <name>Mg(2+)</name>
        <dbReference type="ChEBI" id="CHEBI:18420"/>
    </cofactor>
</comment>
<feature type="binding site" description="in other chain" evidence="9">
    <location>
        <begin position="274"/>
        <end position="277"/>
    </location>
    <ligand>
        <name>substrate</name>
        <note>ligand shared between dimeric partners</note>
    </ligand>
</feature>
<reference evidence="12" key="1">
    <citation type="journal article" date="2019" name="Int. J. Syst. Evol. Microbiol.">
        <title>The Global Catalogue of Microorganisms (GCM) 10K type strain sequencing project: providing services to taxonomists for standard genome sequencing and annotation.</title>
        <authorList>
            <consortium name="The Broad Institute Genomics Platform"/>
            <consortium name="The Broad Institute Genome Sequencing Center for Infectious Disease"/>
            <person name="Wu L."/>
            <person name="Ma J."/>
        </authorList>
    </citation>
    <scope>NUCLEOTIDE SEQUENCE [LARGE SCALE GENOMIC DNA]</scope>
    <source>
        <strain evidence="12">JCM 15896</strain>
    </source>
</reference>
<dbReference type="PROSITE" id="PS00433">
    <property type="entry name" value="PHOSPHOFRUCTOKINASE"/>
    <property type="match status" value="1"/>
</dbReference>
<keyword evidence="12" id="KW-1185">Reference proteome</keyword>
<evidence type="ECO:0000256" key="2">
    <source>
        <dbReference type="ARBA" id="ARBA00004679"/>
    </source>
</evidence>
<feature type="binding site" evidence="9">
    <location>
        <begin position="105"/>
        <end position="108"/>
    </location>
    <ligand>
        <name>ATP</name>
        <dbReference type="ChEBI" id="CHEBI:30616"/>
    </ligand>
</feature>
<sequence>MQIGILTGGGDCPGLNAAIRATAKSLMLNCNAKIIGIEDGFAGLIEQRVRPLSYSDCSGILSLGGTILGTSNKADPFNYRGADHSAKVVSYYHSLGLDAVVVIGGDGTLSIAYELSKLGMNIVGVPKTIDNDLMCTDRTFGFDTAVSIVTEALDRLRTTGQSHKRVMILETMGRYAGWIALHAGVAGGADVILLPEFPYDMDEVAKACKLRASDQQYSIIVVAEGAMPQGGQATVRETLGCAPDPIRLGGIGNTLKLQLEQRLDAEVRATALGHIQRGGTPTAFDRIFASSVGQEAASLIAAKQFGRVVVMNNNQLSNVMLEQVANQTRMVPADDTSLNTALSLGISIGVPALTRISEMV</sequence>
<dbReference type="Gene3D" id="3.40.50.460">
    <property type="entry name" value="Phosphofructokinase domain"/>
    <property type="match status" value="1"/>
</dbReference>
<name>A0ABP3X416_9ALTE</name>
<organism evidence="11 12">
    <name type="scientific">Aliiglaciecola litoralis</name>
    <dbReference type="NCBI Taxonomy" id="582857"/>
    <lineage>
        <taxon>Bacteria</taxon>
        <taxon>Pseudomonadati</taxon>
        <taxon>Pseudomonadota</taxon>
        <taxon>Gammaproteobacteria</taxon>
        <taxon>Alteromonadales</taxon>
        <taxon>Alteromonadaceae</taxon>
        <taxon>Aliiglaciecola</taxon>
    </lineage>
</organism>
<dbReference type="Gene3D" id="3.40.50.450">
    <property type="match status" value="1"/>
</dbReference>
<dbReference type="InterPro" id="IPR015912">
    <property type="entry name" value="Phosphofructokinase_CS"/>
</dbReference>
<comment type="similarity">
    <text evidence="9">Belongs to the phosphofructokinase type A (PFKA) family. Mixed-substrate PFK group III subfamily.</text>
</comment>
<dbReference type="NCBIfam" id="NF002872">
    <property type="entry name" value="PRK03202.1"/>
    <property type="match status" value="1"/>
</dbReference>
<comment type="pathway">
    <text evidence="2 9">Carbohydrate degradation; glycolysis; D-glyceraldehyde 3-phosphate and glycerone phosphate from D-glucose: step 3/4.</text>
</comment>
<evidence type="ECO:0000256" key="5">
    <source>
        <dbReference type="ARBA" id="ARBA00022723"/>
    </source>
</evidence>
<feature type="binding site" evidence="9">
    <location>
        <begin position="73"/>
        <end position="74"/>
    </location>
    <ligand>
        <name>ATP</name>
        <dbReference type="ChEBI" id="CHEBI:30616"/>
    </ligand>
</feature>
<comment type="function">
    <text evidence="9">Catalyzes the phosphorylation of D-fructose 6-phosphate to fructose 1,6-bisphosphate by ATP, the first committing step of glycolysis.</text>
</comment>
<feature type="binding site" evidence="9">
    <location>
        <position position="165"/>
    </location>
    <ligand>
        <name>substrate</name>
        <note>ligand shared between dimeric partners</note>
    </ligand>
</feature>
<feature type="domain" description="Phosphofructokinase" evidence="10">
    <location>
        <begin position="2"/>
        <end position="299"/>
    </location>
</feature>
<comment type="subunit">
    <text evidence="9">Homodimer or homotetramer.</text>
</comment>
<keyword evidence="3 9" id="KW-0963">Cytoplasm</keyword>
<evidence type="ECO:0000256" key="9">
    <source>
        <dbReference type="HAMAP-Rule" id="MF_01976"/>
    </source>
</evidence>
<dbReference type="Pfam" id="PF00365">
    <property type="entry name" value="PFK"/>
    <property type="match status" value="1"/>
</dbReference>
<evidence type="ECO:0000256" key="4">
    <source>
        <dbReference type="ARBA" id="ARBA00022679"/>
    </source>
</evidence>
<gene>
    <name evidence="9" type="primary">pfkA</name>
    <name evidence="11" type="ORF">GCM10009114_32430</name>
</gene>
<accession>A0ABP3X416</accession>
<evidence type="ECO:0000256" key="8">
    <source>
        <dbReference type="ARBA" id="ARBA00023152"/>
    </source>
</evidence>
<dbReference type="InterPro" id="IPR012003">
    <property type="entry name" value="ATP_PFK_prok-type"/>
</dbReference>
<dbReference type="SUPFAM" id="SSF53784">
    <property type="entry name" value="Phosphofructokinase"/>
    <property type="match status" value="1"/>
</dbReference>
<protein>
    <recommendedName>
        <fullName evidence="9">ATP-dependent 6-phosphofructokinase</fullName>
        <shortName evidence="9">ATP-PFK</shortName>
        <shortName evidence="9">Phosphofructokinase</shortName>
        <ecNumber evidence="9">2.7.1.11</ecNumber>
    </recommendedName>
    <alternativeName>
        <fullName evidence="9">Phosphohexokinase</fullName>
    </alternativeName>
</protein>
<evidence type="ECO:0000256" key="7">
    <source>
        <dbReference type="ARBA" id="ARBA00022842"/>
    </source>
</evidence>
<dbReference type="HAMAP" id="MF_01976">
    <property type="entry name" value="Phosphofructokinase_III"/>
    <property type="match status" value="1"/>
</dbReference>
<keyword evidence="5 9" id="KW-0479">Metal-binding</keyword>
<comment type="subcellular location">
    <subcellularLocation>
        <location evidence="9">Cytoplasm</location>
    </subcellularLocation>
</comment>
<dbReference type="InterPro" id="IPR000023">
    <property type="entry name" value="Phosphofructokinase_dom"/>
</dbReference>
<dbReference type="PANTHER" id="PTHR13697">
    <property type="entry name" value="PHOSPHOFRUCTOKINASE"/>
    <property type="match status" value="1"/>
</dbReference>
<keyword evidence="4 9" id="KW-0808">Transferase</keyword>
<feature type="binding site" description="in other chain" evidence="9">
    <location>
        <begin position="128"/>
        <end position="130"/>
    </location>
    <ligand>
        <name>substrate</name>
        <note>ligand shared between dimeric partners</note>
    </ligand>
</feature>
<evidence type="ECO:0000256" key="3">
    <source>
        <dbReference type="ARBA" id="ARBA00022490"/>
    </source>
</evidence>
<feature type="binding site" description="in other chain" evidence="9">
    <location>
        <position position="224"/>
    </location>
    <ligand>
        <name>substrate</name>
        <note>ligand shared between dimeric partners</note>
    </ligand>
</feature>
<feature type="binding site" evidence="9">
    <location>
        <position position="10"/>
    </location>
    <ligand>
        <name>ATP</name>
        <dbReference type="ChEBI" id="CHEBI:30616"/>
    </ligand>
</feature>
<feature type="binding site" description="in other chain" evidence="9">
    <location>
        <begin position="172"/>
        <end position="174"/>
    </location>
    <ligand>
        <name>substrate</name>
        <note>ligand shared between dimeric partners</note>
    </ligand>
</feature>
<dbReference type="EMBL" id="BAAAFD010000011">
    <property type="protein sequence ID" value="GAA0859336.1"/>
    <property type="molecule type" value="Genomic_DNA"/>
</dbReference>
<dbReference type="RefSeq" id="WP_343861880.1">
    <property type="nucleotide sequence ID" value="NZ_BAAAFD010000011.1"/>
</dbReference>
<dbReference type="PIRSF" id="PIRSF000532">
    <property type="entry name" value="ATP_PFK_prok"/>
    <property type="match status" value="1"/>
</dbReference>
<keyword evidence="8 9" id="KW-0324">Glycolysis</keyword>
<evidence type="ECO:0000256" key="6">
    <source>
        <dbReference type="ARBA" id="ARBA00022777"/>
    </source>
</evidence>
<dbReference type="InterPro" id="IPR035966">
    <property type="entry name" value="PKF_sf"/>
</dbReference>
<feature type="active site" description="Proton acceptor" evidence="9">
    <location>
        <position position="130"/>
    </location>
</feature>
<evidence type="ECO:0000313" key="11">
    <source>
        <dbReference type="EMBL" id="GAA0859336.1"/>
    </source>
</evidence>
<keyword evidence="7 9" id="KW-0460">Magnesium</keyword>
<feature type="binding site" evidence="9">
    <location>
        <position position="268"/>
    </location>
    <ligand>
        <name>substrate</name>
        <note>ligand shared between dimeric partners</note>
    </ligand>
</feature>
<evidence type="ECO:0000313" key="12">
    <source>
        <dbReference type="Proteomes" id="UP001500359"/>
    </source>
</evidence>
<comment type="caution">
    <text evidence="11">The sequence shown here is derived from an EMBL/GenBank/DDBJ whole genome shotgun (WGS) entry which is preliminary data.</text>
</comment>